<feature type="region of interest" description="Disordered" evidence="1">
    <location>
        <begin position="123"/>
        <end position="145"/>
    </location>
</feature>
<feature type="non-terminal residue" evidence="2">
    <location>
        <position position="1"/>
    </location>
</feature>
<dbReference type="EMBL" id="QJKJ01002092">
    <property type="protein sequence ID" value="RDY04386.1"/>
    <property type="molecule type" value="Genomic_DNA"/>
</dbReference>
<name>A0A371HNL2_MUCPR</name>
<evidence type="ECO:0000256" key="1">
    <source>
        <dbReference type="SAM" id="MobiDB-lite"/>
    </source>
</evidence>
<dbReference type="Proteomes" id="UP000257109">
    <property type="component" value="Unassembled WGS sequence"/>
</dbReference>
<reference evidence="2" key="1">
    <citation type="submission" date="2018-05" db="EMBL/GenBank/DDBJ databases">
        <title>Draft genome of Mucuna pruriens seed.</title>
        <authorList>
            <person name="Nnadi N.E."/>
            <person name="Vos R."/>
            <person name="Hasami M.H."/>
            <person name="Devisetty U.K."/>
            <person name="Aguiy J.C."/>
        </authorList>
    </citation>
    <scope>NUCLEOTIDE SEQUENCE [LARGE SCALE GENOMIC DNA]</scope>
    <source>
        <strain evidence="2">JCA_2017</strain>
    </source>
</reference>
<accession>A0A371HNL2</accession>
<gene>
    <name evidence="2" type="ORF">CR513_11904</name>
</gene>
<proteinExistence type="predicted"/>
<evidence type="ECO:0000313" key="3">
    <source>
        <dbReference type="Proteomes" id="UP000257109"/>
    </source>
</evidence>
<protein>
    <submittedName>
        <fullName evidence="2">Uncharacterized protein</fullName>
    </submittedName>
</protein>
<keyword evidence="3" id="KW-1185">Reference proteome</keyword>
<dbReference type="AlphaFoldDB" id="A0A371HNL2"/>
<organism evidence="2 3">
    <name type="scientific">Mucuna pruriens</name>
    <name type="common">Velvet bean</name>
    <name type="synonym">Dolichos pruriens</name>
    <dbReference type="NCBI Taxonomy" id="157652"/>
    <lineage>
        <taxon>Eukaryota</taxon>
        <taxon>Viridiplantae</taxon>
        <taxon>Streptophyta</taxon>
        <taxon>Embryophyta</taxon>
        <taxon>Tracheophyta</taxon>
        <taxon>Spermatophyta</taxon>
        <taxon>Magnoliopsida</taxon>
        <taxon>eudicotyledons</taxon>
        <taxon>Gunneridae</taxon>
        <taxon>Pentapetalae</taxon>
        <taxon>rosids</taxon>
        <taxon>fabids</taxon>
        <taxon>Fabales</taxon>
        <taxon>Fabaceae</taxon>
        <taxon>Papilionoideae</taxon>
        <taxon>50 kb inversion clade</taxon>
        <taxon>NPAAA clade</taxon>
        <taxon>indigoferoid/millettioid clade</taxon>
        <taxon>Phaseoleae</taxon>
        <taxon>Mucuna</taxon>
    </lineage>
</organism>
<sequence length="145" mass="16768">MMIEKNMIDATSGGALMDKTPLFGTRGGAVISRVVNEVGAFDNLRVENQLTELTLLVRQLAVGQHQQSIQRSYPNQPYDCQQFWRPPYQPNRIKGIMQPRDLDQLVLSQSNYQQPVLKYQAPSFHQQQQQQVPRDNSFTMEDWMK</sequence>
<evidence type="ECO:0000313" key="2">
    <source>
        <dbReference type="EMBL" id="RDY04386.1"/>
    </source>
</evidence>
<comment type="caution">
    <text evidence="2">The sequence shown here is derived from an EMBL/GenBank/DDBJ whole genome shotgun (WGS) entry which is preliminary data.</text>
</comment>